<dbReference type="STRING" id="447689.BA195_03655"/>
<name>A0A1B9Y447_9FLAO</name>
<dbReference type="Gene3D" id="3.90.1150.200">
    <property type="match status" value="1"/>
</dbReference>
<evidence type="ECO:0000259" key="1">
    <source>
        <dbReference type="Pfam" id="PF08818"/>
    </source>
</evidence>
<dbReference type="Proteomes" id="UP000093186">
    <property type="component" value="Unassembled WGS sequence"/>
</dbReference>
<reference evidence="2 3" key="1">
    <citation type="submission" date="2016-06" db="EMBL/GenBank/DDBJ databases">
        <title>Draft Genome Sequence of Tenacibaculum soleae UCD-KL19.</title>
        <authorList>
            <person name="Eisen J.A."/>
            <person name="Coil D.A."/>
            <person name="Lujan K.M."/>
        </authorList>
    </citation>
    <scope>NUCLEOTIDE SEQUENCE [LARGE SCALE GENOMIC DNA]</scope>
    <source>
        <strain evidence="2 3">UCD-KL19</strain>
    </source>
</reference>
<accession>A0A1B9Y447</accession>
<evidence type="ECO:0000313" key="2">
    <source>
        <dbReference type="EMBL" id="OCK44491.1"/>
    </source>
</evidence>
<dbReference type="OrthoDB" id="9813231at2"/>
<evidence type="ECO:0000313" key="3">
    <source>
        <dbReference type="Proteomes" id="UP000093186"/>
    </source>
</evidence>
<dbReference type="AlphaFoldDB" id="A0A1B9Y447"/>
<protein>
    <recommendedName>
        <fullName evidence="1">YdhG-like domain-containing protein</fullName>
    </recommendedName>
</protein>
<feature type="domain" description="YdhG-like" evidence="1">
    <location>
        <begin position="19"/>
        <end position="135"/>
    </location>
</feature>
<proteinExistence type="predicted"/>
<dbReference type="EMBL" id="MAKX01000001">
    <property type="protein sequence ID" value="OCK44491.1"/>
    <property type="molecule type" value="Genomic_DNA"/>
</dbReference>
<dbReference type="InterPro" id="IPR014922">
    <property type="entry name" value="YdhG-like"/>
</dbReference>
<comment type="caution">
    <text evidence="2">The sequence shown here is derived from an EMBL/GenBank/DDBJ whole genome shotgun (WGS) entry which is preliminary data.</text>
</comment>
<gene>
    <name evidence="2" type="ORF">BA195_03655</name>
</gene>
<dbReference type="Pfam" id="PF08818">
    <property type="entry name" value="DUF1801"/>
    <property type="match status" value="1"/>
</dbReference>
<keyword evidence="3" id="KW-1185">Reference proteome</keyword>
<dbReference type="SUPFAM" id="SSF159888">
    <property type="entry name" value="YdhG-like"/>
    <property type="match status" value="1"/>
</dbReference>
<dbReference type="RefSeq" id="WP_068703912.1">
    <property type="nucleotide sequence ID" value="NZ_MAKX01000001.1"/>
</dbReference>
<organism evidence="2 3">
    <name type="scientific">Tenacibaculum soleae</name>
    <dbReference type="NCBI Taxonomy" id="447689"/>
    <lineage>
        <taxon>Bacteria</taxon>
        <taxon>Pseudomonadati</taxon>
        <taxon>Bacteroidota</taxon>
        <taxon>Flavobacteriia</taxon>
        <taxon>Flavobacteriales</taxon>
        <taxon>Flavobacteriaceae</taxon>
        <taxon>Tenacibaculum</taxon>
    </lineage>
</organism>
<sequence length="152" mass="17839">MQYEANSPEEYIAQIPEERQEIMQNLRVIIKDNLPTGFEEGINYKMIGYYVPHSIYPDGYHCDTSLPLPFMNIASQKNSINLYHSGIYAKKELLDWFVAEYPKHCKRKLDMGKSCIRLKKMDDIPYDLIAELCTKMTVEEWITIYESAIKTK</sequence>